<name>A0A0D4C2R3_9MICC</name>
<dbReference type="Gene3D" id="1.10.287.1060">
    <property type="entry name" value="ESAT-6-like"/>
    <property type="match status" value="1"/>
</dbReference>
<accession>A0A0D4C2R3</accession>
<evidence type="ECO:0000313" key="2">
    <source>
        <dbReference type="EMBL" id="AJT42675.1"/>
    </source>
</evidence>
<dbReference type="Proteomes" id="UP000061839">
    <property type="component" value="Chromosome"/>
</dbReference>
<dbReference type="STRING" id="1618207.UM93_00965"/>
<dbReference type="EMBL" id="CP011005">
    <property type="protein sequence ID" value="AJT40473.1"/>
    <property type="molecule type" value="Genomic_DNA"/>
</dbReference>
<dbReference type="SUPFAM" id="SSF140453">
    <property type="entry name" value="EsxAB dimer-like"/>
    <property type="match status" value="1"/>
</dbReference>
<dbReference type="HOGENOM" id="CLU_177796_0_0_11"/>
<protein>
    <recommendedName>
        <fullName evidence="4">WXG100 family type VII secretion target</fullName>
    </recommendedName>
</protein>
<dbReference type="PATRIC" id="fig|1618207.4.peg.200"/>
<evidence type="ECO:0000313" key="3">
    <source>
        <dbReference type="Proteomes" id="UP000061839"/>
    </source>
</evidence>
<evidence type="ECO:0000313" key="1">
    <source>
        <dbReference type="EMBL" id="AJT40473.1"/>
    </source>
</evidence>
<dbReference type="AlphaFoldDB" id="A0A0D4C2R3"/>
<keyword evidence="3" id="KW-1185">Reference proteome</keyword>
<reference evidence="2 3" key="1">
    <citation type="journal article" date="2015" name="Genome Announc.">
        <title>Complete Genome Sequencing of Protease-Producing Novel Arthrobacter sp. Strain IHBB 11108 Using PacBio Single-Molecule Real-Time Sequencing Technology.</title>
        <authorList>
            <person name="Kiran S."/>
            <person name="Swarnkar M.K."/>
            <person name="Pal M."/>
            <person name="Thakur R."/>
            <person name="Tewari R."/>
            <person name="Singh A.K."/>
            <person name="Gulati A."/>
        </authorList>
    </citation>
    <scope>NUCLEOTIDE SEQUENCE [LARGE SCALE GENOMIC DNA]</scope>
    <source>
        <strain evidence="2 3">IHBB 11108</strain>
    </source>
</reference>
<dbReference type="KEGG" id="ari:UM93_00965"/>
<sequence>MGEAFLGSNPEDMQDLITKINQAVDQIHQAVNGLDSKATSVQWNGPDANNFKHTEWPQHKQNLNKVADDLHQVGQTVQKQRQQQIDTSGH</sequence>
<organism evidence="2 3">
    <name type="scientific">Psychromicrobium lacuslunae</name>
    <dbReference type="NCBI Taxonomy" id="1618207"/>
    <lineage>
        <taxon>Bacteria</taxon>
        <taxon>Bacillati</taxon>
        <taxon>Actinomycetota</taxon>
        <taxon>Actinomycetes</taxon>
        <taxon>Micrococcales</taxon>
        <taxon>Micrococcaceae</taxon>
        <taxon>Psychromicrobium</taxon>
    </lineage>
</organism>
<dbReference type="KEGG" id="ari:UM93_16530"/>
<dbReference type="InterPro" id="IPR036689">
    <property type="entry name" value="ESAT-6-like_sf"/>
</dbReference>
<dbReference type="OrthoDB" id="5244663at2"/>
<dbReference type="EMBL" id="CP011005">
    <property type="protein sequence ID" value="AJT42675.1"/>
    <property type="molecule type" value="Genomic_DNA"/>
</dbReference>
<dbReference type="RefSeq" id="WP_045073117.1">
    <property type="nucleotide sequence ID" value="NZ_CP011005.1"/>
</dbReference>
<gene>
    <name evidence="1" type="ORF">UM93_00965</name>
    <name evidence="2" type="ORF">UM93_16530</name>
</gene>
<proteinExistence type="predicted"/>
<evidence type="ECO:0008006" key="4">
    <source>
        <dbReference type="Google" id="ProtNLM"/>
    </source>
</evidence>